<accession>A0AAD9TNE7</accession>
<proteinExistence type="predicted"/>
<dbReference type="PANTHER" id="PTHR46481:SF10">
    <property type="entry name" value="ZINC FINGER BED DOMAIN-CONTAINING PROTEIN 39"/>
    <property type="match status" value="1"/>
</dbReference>
<feature type="domain" description="HAT C-terminal dimerisation" evidence="6">
    <location>
        <begin position="148"/>
        <end position="231"/>
    </location>
</feature>
<gene>
    <name evidence="7" type="ORF">Ddye_026807</name>
</gene>
<dbReference type="InterPro" id="IPR052035">
    <property type="entry name" value="ZnF_BED_domain_contain"/>
</dbReference>
<dbReference type="GO" id="GO:0008270">
    <property type="term" value="F:zinc ion binding"/>
    <property type="evidence" value="ECO:0007669"/>
    <property type="project" value="UniProtKB-KW"/>
</dbReference>
<dbReference type="AlphaFoldDB" id="A0AAD9TNE7"/>
<dbReference type="EMBL" id="JANJYI010000008">
    <property type="protein sequence ID" value="KAK2639012.1"/>
    <property type="molecule type" value="Genomic_DNA"/>
</dbReference>
<dbReference type="GO" id="GO:0005634">
    <property type="term" value="C:nucleus"/>
    <property type="evidence" value="ECO:0007669"/>
    <property type="project" value="UniProtKB-SubCell"/>
</dbReference>
<keyword evidence="3" id="KW-0863">Zinc-finger</keyword>
<reference evidence="7" key="1">
    <citation type="journal article" date="2023" name="Plant J.">
        <title>Genome sequences and population genomics provide insights into the demographic history, inbreeding, and mutation load of two 'living fossil' tree species of Dipteronia.</title>
        <authorList>
            <person name="Feng Y."/>
            <person name="Comes H.P."/>
            <person name="Chen J."/>
            <person name="Zhu S."/>
            <person name="Lu R."/>
            <person name="Zhang X."/>
            <person name="Li P."/>
            <person name="Qiu J."/>
            <person name="Olsen K.M."/>
            <person name="Qiu Y."/>
        </authorList>
    </citation>
    <scope>NUCLEOTIDE SEQUENCE</scope>
    <source>
        <strain evidence="7">KIB01</strain>
    </source>
</reference>
<evidence type="ECO:0000259" key="6">
    <source>
        <dbReference type="Pfam" id="PF05699"/>
    </source>
</evidence>
<protein>
    <recommendedName>
        <fullName evidence="6">HAT C-terminal dimerisation domain-containing protein</fullName>
    </recommendedName>
</protein>
<name>A0AAD9TNE7_9ROSI</name>
<dbReference type="PANTHER" id="PTHR46481">
    <property type="entry name" value="ZINC FINGER BED DOMAIN-CONTAINING PROTEIN 4"/>
    <property type="match status" value="1"/>
</dbReference>
<evidence type="ECO:0000313" key="7">
    <source>
        <dbReference type="EMBL" id="KAK2639012.1"/>
    </source>
</evidence>
<keyword evidence="5" id="KW-0539">Nucleus</keyword>
<evidence type="ECO:0000256" key="1">
    <source>
        <dbReference type="ARBA" id="ARBA00004123"/>
    </source>
</evidence>
<keyword evidence="2" id="KW-0479">Metal-binding</keyword>
<dbReference type="InterPro" id="IPR012337">
    <property type="entry name" value="RNaseH-like_sf"/>
</dbReference>
<keyword evidence="8" id="KW-1185">Reference proteome</keyword>
<evidence type="ECO:0000256" key="5">
    <source>
        <dbReference type="ARBA" id="ARBA00023242"/>
    </source>
</evidence>
<dbReference type="SUPFAM" id="SSF53098">
    <property type="entry name" value="Ribonuclease H-like"/>
    <property type="match status" value="1"/>
</dbReference>
<dbReference type="InterPro" id="IPR008906">
    <property type="entry name" value="HATC_C_dom"/>
</dbReference>
<evidence type="ECO:0000313" key="8">
    <source>
        <dbReference type="Proteomes" id="UP001280121"/>
    </source>
</evidence>
<comment type="caution">
    <text evidence="7">The sequence shown here is derived from an EMBL/GenBank/DDBJ whole genome shotgun (WGS) entry which is preliminary data.</text>
</comment>
<sequence>MQPKIEHDEGKLIATSYNEEKCRESLARLQKFKSCTEREKISLKKVLCLDVPTRWNSTYWMLESAEKFQKAFESEDRANEMTSKVISTLNEIYNQYKVIYFANVEVVDNVHIANDISADDGEIDVDSLFDSGYMKLFKETDGVDNKTEVDQYLMESCENPNDGNFDILCWWKIKSPKYKILSYVAQDILAIPVSNVAYESTFSTGGRILDSFRSSLPLRTIETLICTQNWLDSSSQISLGEMVNNME</sequence>
<evidence type="ECO:0000256" key="4">
    <source>
        <dbReference type="ARBA" id="ARBA00022833"/>
    </source>
</evidence>
<dbReference type="GO" id="GO:0046983">
    <property type="term" value="F:protein dimerization activity"/>
    <property type="evidence" value="ECO:0007669"/>
    <property type="project" value="InterPro"/>
</dbReference>
<evidence type="ECO:0000256" key="2">
    <source>
        <dbReference type="ARBA" id="ARBA00022723"/>
    </source>
</evidence>
<dbReference type="Proteomes" id="UP001280121">
    <property type="component" value="Unassembled WGS sequence"/>
</dbReference>
<dbReference type="Pfam" id="PF05699">
    <property type="entry name" value="Dimer_Tnp_hAT"/>
    <property type="match status" value="1"/>
</dbReference>
<evidence type="ECO:0000256" key="3">
    <source>
        <dbReference type="ARBA" id="ARBA00022771"/>
    </source>
</evidence>
<keyword evidence="4" id="KW-0862">Zinc</keyword>
<comment type="subcellular location">
    <subcellularLocation>
        <location evidence="1">Nucleus</location>
    </subcellularLocation>
</comment>
<organism evidence="7 8">
    <name type="scientific">Dipteronia dyeriana</name>
    <dbReference type="NCBI Taxonomy" id="168575"/>
    <lineage>
        <taxon>Eukaryota</taxon>
        <taxon>Viridiplantae</taxon>
        <taxon>Streptophyta</taxon>
        <taxon>Embryophyta</taxon>
        <taxon>Tracheophyta</taxon>
        <taxon>Spermatophyta</taxon>
        <taxon>Magnoliopsida</taxon>
        <taxon>eudicotyledons</taxon>
        <taxon>Gunneridae</taxon>
        <taxon>Pentapetalae</taxon>
        <taxon>rosids</taxon>
        <taxon>malvids</taxon>
        <taxon>Sapindales</taxon>
        <taxon>Sapindaceae</taxon>
        <taxon>Hippocastanoideae</taxon>
        <taxon>Acereae</taxon>
        <taxon>Dipteronia</taxon>
    </lineage>
</organism>